<organism evidence="1 2">
    <name type="scientific">Palleronia aestuarii</name>
    <dbReference type="NCBI Taxonomy" id="568105"/>
    <lineage>
        <taxon>Bacteria</taxon>
        <taxon>Pseudomonadati</taxon>
        <taxon>Pseudomonadota</taxon>
        <taxon>Alphaproteobacteria</taxon>
        <taxon>Rhodobacterales</taxon>
        <taxon>Roseobacteraceae</taxon>
        <taxon>Palleronia</taxon>
    </lineage>
</organism>
<dbReference type="AlphaFoldDB" id="A0A2W7PK64"/>
<gene>
    <name evidence="1" type="ORF">LX81_04395</name>
</gene>
<comment type="caution">
    <text evidence="1">The sequence shown here is derived from an EMBL/GenBank/DDBJ whole genome shotgun (WGS) entry which is preliminary data.</text>
</comment>
<dbReference type="RefSeq" id="WP_008883921.1">
    <property type="nucleotide sequence ID" value="NZ_QKZL01000067.1"/>
</dbReference>
<sequence>MTRILTATFVLTLLAACVEDDNFVYESDISEANINTECPVDVSEADRANYPACQ</sequence>
<dbReference type="EMBL" id="QKZL01000067">
    <property type="protein sequence ID" value="PZX09669.1"/>
    <property type="molecule type" value="Genomic_DNA"/>
</dbReference>
<evidence type="ECO:0000313" key="1">
    <source>
        <dbReference type="EMBL" id="PZX09669.1"/>
    </source>
</evidence>
<proteinExistence type="predicted"/>
<protein>
    <submittedName>
        <fullName evidence="1">Uncharacterized protein</fullName>
    </submittedName>
</protein>
<accession>A0A2W7PK64</accession>
<keyword evidence="2" id="KW-1185">Reference proteome</keyword>
<dbReference type="Proteomes" id="UP000248916">
    <property type="component" value="Unassembled WGS sequence"/>
</dbReference>
<reference evidence="1 2" key="1">
    <citation type="submission" date="2018-06" db="EMBL/GenBank/DDBJ databases">
        <title>Genomic Encyclopedia of Archaeal and Bacterial Type Strains, Phase II (KMG-II): from individual species to whole genera.</title>
        <authorList>
            <person name="Goeker M."/>
        </authorList>
    </citation>
    <scope>NUCLEOTIDE SEQUENCE [LARGE SCALE GENOMIC DNA]</scope>
    <source>
        <strain evidence="1 2">DSM 22009</strain>
    </source>
</reference>
<evidence type="ECO:0000313" key="2">
    <source>
        <dbReference type="Proteomes" id="UP000248916"/>
    </source>
</evidence>
<name>A0A2W7PK64_9RHOB</name>
<dbReference type="PROSITE" id="PS51257">
    <property type="entry name" value="PROKAR_LIPOPROTEIN"/>
    <property type="match status" value="1"/>
</dbReference>